<keyword evidence="2" id="KW-0472">Membrane</keyword>
<evidence type="ECO:0000256" key="3">
    <source>
        <dbReference type="ARBA" id="ARBA00023139"/>
    </source>
</evidence>
<dbReference type="InterPro" id="IPR036328">
    <property type="entry name" value="MliC_sf"/>
</dbReference>
<sequence>MTAPRLAAALALLLAAPAHAELDHFGGTYLCDRGVTLPASYINASDGSVAVLYVEGRLVTLPEAPSASGARYAWPSDGSGYVWWTKGDTATLYWRDLATGDEQAVYATCTMQE</sequence>
<dbReference type="Gene3D" id="2.40.128.200">
    <property type="match status" value="1"/>
</dbReference>
<evidence type="ECO:0000259" key="6">
    <source>
        <dbReference type="Pfam" id="PF09864"/>
    </source>
</evidence>
<dbReference type="Pfam" id="PF09864">
    <property type="entry name" value="MliC"/>
    <property type="match status" value="1"/>
</dbReference>
<evidence type="ECO:0000313" key="7">
    <source>
        <dbReference type="EMBL" id="PQV57681.1"/>
    </source>
</evidence>
<accession>A0A2S8SA17</accession>
<reference evidence="7 8" key="1">
    <citation type="submission" date="2018-02" db="EMBL/GenBank/DDBJ databases">
        <title>Genomic Encyclopedia of Archaeal and Bacterial Type Strains, Phase II (KMG-II): from individual species to whole genera.</title>
        <authorList>
            <person name="Goeker M."/>
        </authorList>
    </citation>
    <scope>NUCLEOTIDE SEQUENCE [LARGE SCALE GENOMIC DNA]</scope>
    <source>
        <strain evidence="7 8">DSM 18921</strain>
    </source>
</reference>
<evidence type="ECO:0000256" key="4">
    <source>
        <dbReference type="ARBA" id="ARBA00023288"/>
    </source>
</evidence>
<keyword evidence="3" id="KW-0564">Palmitate</keyword>
<dbReference type="AlphaFoldDB" id="A0A2S8SA17"/>
<dbReference type="Proteomes" id="UP000238338">
    <property type="component" value="Unassembled WGS sequence"/>
</dbReference>
<name>A0A2S8SA17_9RHOB</name>
<keyword evidence="1 5" id="KW-0732">Signal</keyword>
<evidence type="ECO:0000313" key="8">
    <source>
        <dbReference type="Proteomes" id="UP000238338"/>
    </source>
</evidence>
<dbReference type="SUPFAM" id="SSF141488">
    <property type="entry name" value="YdhA-like"/>
    <property type="match status" value="1"/>
</dbReference>
<protein>
    <submittedName>
        <fullName evidence="7">Membrane-bound inhibitor of C-type lysozyme</fullName>
    </submittedName>
</protein>
<keyword evidence="4" id="KW-0449">Lipoprotein</keyword>
<evidence type="ECO:0000256" key="5">
    <source>
        <dbReference type="SAM" id="SignalP"/>
    </source>
</evidence>
<dbReference type="InterPro" id="IPR018660">
    <property type="entry name" value="MliC"/>
</dbReference>
<feature type="signal peptide" evidence="5">
    <location>
        <begin position="1"/>
        <end position="20"/>
    </location>
</feature>
<dbReference type="OrthoDB" id="7926518at2"/>
<keyword evidence="8" id="KW-1185">Reference proteome</keyword>
<comment type="caution">
    <text evidence="7">The sequence shown here is derived from an EMBL/GenBank/DDBJ whole genome shotgun (WGS) entry which is preliminary data.</text>
</comment>
<feature type="chain" id="PRO_5015616383" evidence="5">
    <location>
        <begin position="21"/>
        <end position="113"/>
    </location>
</feature>
<gene>
    <name evidence="7" type="ORF">LX70_01487</name>
</gene>
<feature type="domain" description="C-type lysozyme inhibitor" evidence="6">
    <location>
        <begin position="29"/>
        <end position="96"/>
    </location>
</feature>
<proteinExistence type="predicted"/>
<evidence type="ECO:0000256" key="1">
    <source>
        <dbReference type="ARBA" id="ARBA00022729"/>
    </source>
</evidence>
<dbReference type="EMBL" id="PVEP01000002">
    <property type="protein sequence ID" value="PQV57681.1"/>
    <property type="molecule type" value="Genomic_DNA"/>
</dbReference>
<dbReference type="RefSeq" id="WP_105513909.1">
    <property type="nucleotide sequence ID" value="NZ_PVEP01000002.1"/>
</dbReference>
<organism evidence="7 8">
    <name type="scientific">Albidovulum denitrificans</name>
    <dbReference type="NCBI Taxonomy" id="404881"/>
    <lineage>
        <taxon>Bacteria</taxon>
        <taxon>Pseudomonadati</taxon>
        <taxon>Pseudomonadota</taxon>
        <taxon>Alphaproteobacteria</taxon>
        <taxon>Rhodobacterales</taxon>
        <taxon>Paracoccaceae</taxon>
        <taxon>Albidovulum</taxon>
    </lineage>
</organism>
<evidence type="ECO:0000256" key="2">
    <source>
        <dbReference type="ARBA" id="ARBA00023136"/>
    </source>
</evidence>